<proteinExistence type="predicted"/>
<evidence type="ECO:0000313" key="3">
    <source>
        <dbReference type="EMBL" id="OGK00862.1"/>
    </source>
</evidence>
<keyword evidence="1" id="KW-0408">Iron</keyword>
<name>A0A1F7F2S7_UNCRA</name>
<dbReference type="InterPro" id="IPR038157">
    <property type="entry name" value="FeoA_core_dom"/>
</dbReference>
<evidence type="ECO:0000256" key="1">
    <source>
        <dbReference type="ARBA" id="ARBA00023004"/>
    </source>
</evidence>
<reference evidence="3 4" key="1">
    <citation type="journal article" date="2016" name="Nat. Commun.">
        <title>Thousands of microbial genomes shed light on interconnected biogeochemical processes in an aquifer system.</title>
        <authorList>
            <person name="Anantharaman K."/>
            <person name="Brown C.T."/>
            <person name="Hug L.A."/>
            <person name="Sharon I."/>
            <person name="Castelle C.J."/>
            <person name="Probst A.J."/>
            <person name="Thomas B.C."/>
            <person name="Singh A."/>
            <person name="Wilkins M.J."/>
            <person name="Karaoz U."/>
            <person name="Brodie E.L."/>
            <person name="Williams K.H."/>
            <person name="Hubbard S.S."/>
            <person name="Banfield J.F."/>
        </authorList>
    </citation>
    <scope>NUCLEOTIDE SEQUENCE [LARGE SCALE GENOMIC DNA]</scope>
</reference>
<dbReference type="InterPro" id="IPR007167">
    <property type="entry name" value="Fe-transptr_FeoA-like"/>
</dbReference>
<dbReference type="Pfam" id="PF04023">
    <property type="entry name" value="FeoA"/>
    <property type="match status" value="1"/>
</dbReference>
<dbReference type="PANTHER" id="PTHR43151">
    <property type="entry name" value="FEOA FAMILY PROTEIN"/>
    <property type="match status" value="1"/>
</dbReference>
<gene>
    <name evidence="3" type="ORF">A2519_08005</name>
</gene>
<sequence length="89" mass="9402">MEKSSHAKQTGTTNLVNLDKDHPARIIEIQGGHGLRERLNAMGLAIGSVIVKKNSFYGQGPVVIKSGQTTVALGHGMAEKVIVELIGPS</sequence>
<evidence type="ECO:0000259" key="2">
    <source>
        <dbReference type="SMART" id="SM00899"/>
    </source>
</evidence>
<organism evidence="3 4">
    <name type="scientific">Candidatus Raymondbacteria bacterium RIFOXYD12_FULL_49_13</name>
    <dbReference type="NCBI Taxonomy" id="1817890"/>
    <lineage>
        <taxon>Bacteria</taxon>
        <taxon>Raymondiibacteriota</taxon>
    </lineage>
</organism>
<dbReference type="EMBL" id="MFYX01000139">
    <property type="protein sequence ID" value="OGK00862.1"/>
    <property type="molecule type" value="Genomic_DNA"/>
</dbReference>
<dbReference type="Proteomes" id="UP000179243">
    <property type="component" value="Unassembled WGS sequence"/>
</dbReference>
<dbReference type="InterPro" id="IPR008988">
    <property type="entry name" value="Transcriptional_repressor_C"/>
</dbReference>
<protein>
    <recommendedName>
        <fullName evidence="2">Ferrous iron transporter FeoA-like domain-containing protein</fullName>
    </recommendedName>
</protein>
<comment type="caution">
    <text evidence="3">The sequence shown here is derived from an EMBL/GenBank/DDBJ whole genome shotgun (WGS) entry which is preliminary data.</text>
</comment>
<dbReference type="GO" id="GO:0046914">
    <property type="term" value="F:transition metal ion binding"/>
    <property type="evidence" value="ECO:0007669"/>
    <property type="project" value="InterPro"/>
</dbReference>
<dbReference type="InterPro" id="IPR053184">
    <property type="entry name" value="FeoA-like"/>
</dbReference>
<dbReference type="SMART" id="SM00899">
    <property type="entry name" value="FeoA"/>
    <property type="match status" value="1"/>
</dbReference>
<feature type="domain" description="Ferrous iron transporter FeoA-like" evidence="2">
    <location>
        <begin position="13"/>
        <end position="85"/>
    </location>
</feature>
<accession>A0A1F7F2S7</accession>
<dbReference type="AlphaFoldDB" id="A0A1F7F2S7"/>
<dbReference type="Gene3D" id="2.30.30.90">
    <property type="match status" value="1"/>
</dbReference>
<evidence type="ECO:0000313" key="4">
    <source>
        <dbReference type="Proteomes" id="UP000179243"/>
    </source>
</evidence>
<dbReference type="SUPFAM" id="SSF50037">
    <property type="entry name" value="C-terminal domain of transcriptional repressors"/>
    <property type="match status" value="1"/>
</dbReference>
<dbReference type="PANTHER" id="PTHR43151:SF1">
    <property type="entry name" value="SSR2333 PROTEIN"/>
    <property type="match status" value="1"/>
</dbReference>